<dbReference type="InterPro" id="IPR006222">
    <property type="entry name" value="GCVT_N"/>
</dbReference>
<proteinExistence type="predicted"/>
<dbReference type="RefSeq" id="WP_055191760.1">
    <property type="nucleotide sequence ID" value="NZ_FPBS01000005.1"/>
</dbReference>
<feature type="domain" description="GCVT N-terminal" evidence="2">
    <location>
        <begin position="26"/>
        <end position="270"/>
    </location>
</feature>
<feature type="binding site" evidence="1">
    <location>
        <position position="206"/>
    </location>
    <ligand>
        <name>substrate</name>
    </ligand>
</feature>
<accession>A0A0P7ITT8</accession>
<dbReference type="InterPro" id="IPR029043">
    <property type="entry name" value="GcvT/YgfZ_C"/>
</dbReference>
<dbReference type="AlphaFoldDB" id="A0A0P7ITT8"/>
<feature type="domain" description="Aminomethyltransferase C-terminal" evidence="3">
    <location>
        <begin position="315"/>
        <end position="373"/>
    </location>
</feature>
<dbReference type="PIRSF" id="PIRSF006487">
    <property type="entry name" value="GcvT"/>
    <property type="match status" value="1"/>
</dbReference>
<dbReference type="Pfam" id="PF08669">
    <property type="entry name" value="GCV_T_C"/>
    <property type="match status" value="1"/>
</dbReference>
<dbReference type="STRING" id="154981.AKJ29_08285"/>
<dbReference type="Pfam" id="PF01571">
    <property type="entry name" value="GCV_T"/>
    <property type="match status" value="1"/>
</dbReference>
<sequence>MAQNAPLISPSRRLRRTPFSPGVEAAGVKGYTVYNHMLLPTVFRSVEEDYRHLKDAVQVWDVACERQVEVRGPDAARLIQMLTPRDLSKMQDGQCFYVPMVDETGGMLNDPVAVKLDEDRFWISIADSDLLFWVKGLAYGFRLDVLVDEPDVSPLAIQGPKSDDLAAAIFGDAVRDIRFFRYKRLAFQGRELVVARSGYSKQGGFEIYVDGSDIAMPLWNALMEAGKPMDVHAGCPNGIERVEGGLLSYGNDMTRENTPHEAGLGRFCATQSAIGCVGRDALLRVAKEGPVQQVRAIEIHTGGGGRAPIPPCDRAWPLMDGDRQVGQVTSAANSPDFNTGVAIGMVRMTHWESGTELDVITPDGPRAATVYDTFWI</sequence>
<dbReference type="InterPro" id="IPR028896">
    <property type="entry name" value="GcvT/YgfZ/DmdA"/>
</dbReference>
<evidence type="ECO:0000256" key="1">
    <source>
        <dbReference type="PIRSR" id="PIRSR006487-1"/>
    </source>
</evidence>
<dbReference type="NCBIfam" id="NF009133">
    <property type="entry name" value="PRK12486.1"/>
    <property type="match status" value="1"/>
</dbReference>
<dbReference type="SUPFAM" id="SSF103025">
    <property type="entry name" value="Folate-binding domain"/>
    <property type="match status" value="1"/>
</dbReference>
<protein>
    <submittedName>
        <fullName evidence="4">Dimethyl sulfoniopropionate demethylase</fullName>
    </submittedName>
</protein>
<evidence type="ECO:0000313" key="5">
    <source>
        <dbReference type="Proteomes" id="UP000050471"/>
    </source>
</evidence>
<evidence type="ECO:0000259" key="3">
    <source>
        <dbReference type="Pfam" id="PF08669"/>
    </source>
</evidence>
<evidence type="ECO:0000313" key="4">
    <source>
        <dbReference type="EMBL" id="KPN62246.1"/>
    </source>
</evidence>
<dbReference type="SUPFAM" id="SSF101790">
    <property type="entry name" value="Aminomethyltransferase beta-barrel domain"/>
    <property type="match status" value="1"/>
</dbReference>
<dbReference type="OrthoDB" id="9772660at2"/>
<dbReference type="Proteomes" id="UP000050471">
    <property type="component" value="Unassembled WGS sequence"/>
</dbReference>
<dbReference type="Gene3D" id="3.30.1360.120">
    <property type="entry name" value="Probable tRNA modification gtpase trme, domain 1"/>
    <property type="match status" value="1"/>
</dbReference>
<keyword evidence="5" id="KW-1185">Reference proteome</keyword>
<dbReference type="GO" id="GO:0032259">
    <property type="term" value="P:methylation"/>
    <property type="evidence" value="ECO:0007669"/>
    <property type="project" value="UniProtKB-KW"/>
</dbReference>
<dbReference type="PANTHER" id="PTHR43757:SF2">
    <property type="entry name" value="AMINOMETHYLTRANSFERASE, MITOCHONDRIAL"/>
    <property type="match status" value="1"/>
</dbReference>
<dbReference type="InterPro" id="IPR027266">
    <property type="entry name" value="TrmE/GcvT-like"/>
</dbReference>
<comment type="caution">
    <text evidence="4">The sequence shown here is derived from an EMBL/GenBank/DDBJ whole genome shotgun (WGS) entry which is preliminary data.</text>
</comment>
<organism evidence="4 5">
    <name type="scientific">Aliiroseovarius crassostreae</name>
    <dbReference type="NCBI Taxonomy" id="154981"/>
    <lineage>
        <taxon>Bacteria</taxon>
        <taxon>Pseudomonadati</taxon>
        <taxon>Pseudomonadota</taxon>
        <taxon>Alphaproteobacteria</taxon>
        <taxon>Rhodobacterales</taxon>
        <taxon>Paracoccaceae</taxon>
        <taxon>Aliiroseovarius</taxon>
    </lineage>
</organism>
<dbReference type="GO" id="GO:0008168">
    <property type="term" value="F:methyltransferase activity"/>
    <property type="evidence" value="ECO:0007669"/>
    <property type="project" value="UniProtKB-KW"/>
</dbReference>
<dbReference type="PANTHER" id="PTHR43757">
    <property type="entry name" value="AMINOMETHYLTRANSFERASE"/>
    <property type="match status" value="1"/>
</dbReference>
<gene>
    <name evidence="4" type="primary">dmdA</name>
    <name evidence="4" type="ORF">AKJ29_08285</name>
</gene>
<dbReference type="EMBL" id="LKBA01000019">
    <property type="protein sequence ID" value="KPN62246.1"/>
    <property type="molecule type" value="Genomic_DNA"/>
</dbReference>
<evidence type="ECO:0000259" key="2">
    <source>
        <dbReference type="Pfam" id="PF01571"/>
    </source>
</evidence>
<dbReference type="InterPro" id="IPR013977">
    <property type="entry name" value="GcvT_C"/>
</dbReference>
<name>A0A0P7ITT8_9RHOB</name>
<keyword evidence="4" id="KW-0808">Transferase</keyword>
<reference evidence="4 5" key="1">
    <citation type="submission" date="2015-09" db="EMBL/GenBank/DDBJ databases">
        <title>Draft genome sequence of Aliiroseovarius crassostreae CV919-312TSm, the causative agent of Roseovarius Oyster Disease (formerly Juvenile Oyster Disease).</title>
        <authorList>
            <person name="Kessner L."/>
            <person name="Spinard E."/>
            <person name="Nelson D."/>
        </authorList>
    </citation>
    <scope>NUCLEOTIDE SEQUENCE [LARGE SCALE GENOMIC DNA]</scope>
    <source>
        <strain evidence="4 5">CV919-312</strain>
    </source>
</reference>
<keyword evidence="4" id="KW-0489">Methyltransferase</keyword>